<comment type="caution">
    <text evidence="2">The sequence shown here is derived from an EMBL/GenBank/DDBJ whole genome shotgun (WGS) entry which is preliminary data.</text>
</comment>
<protein>
    <recommendedName>
        <fullName evidence="6">Hydrophobin</fullName>
    </recommendedName>
</protein>
<evidence type="ECO:0000313" key="5">
    <source>
        <dbReference type="Proteomes" id="UP000325313"/>
    </source>
</evidence>
<evidence type="ECO:0000313" key="3">
    <source>
        <dbReference type="EMBL" id="KAA1135249.1"/>
    </source>
</evidence>
<dbReference type="EMBL" id="VSWC01000170">
    <property type="protein sequence ID" value="KAA1072139.1"/>
    <property type="molecule type" value="Genomic_DNA"/>
</dbReference>
<evidence type="ECO:0008006" key="6">
    <source>
        <dbReference type="Google" id="ProtNLM"/>
    </source>
</evidence>
<reference evidence="4 5" key="1">
    <citation type="submission" date="2019-05" db="EMBL/GenBank/DDBJ databases">
        <title>Emergence of the Ug99 lineage of the wheat stem rust pathogen through somatic hybridization.</title>
        <authorList>
            <person name="Li F."/>
            <person name="Upadhyaya N.M."/>
            <person name="Sperschneider J."/>
            <person name="Matny O."/>
            <person name="Nguyen-Phuc H."/>
            <person name="Mago R."/>
            <person name="Raley C."/>
            <person name="Miller M.E."/>
            <person name="Silverstein K.A.T."/>
            <person name="Henningsen E."/>
            <person name="Hirsch C.D."/>
            <person name="Visser B."/>
            <person name="Pretorius Z.A."/>
            <person name="Steffenson B.J."/>
            <person name="Schwessinger B."/>
            <person name="Dodds P.N."/>
            <person name="Figueroa M."/>
        </authorList>
    </citation>
    <scope>NUCLEOTIDE SEQUENCE [LARGE SCALE GENOMIC DNA]</scope>
    <source>
        <strain evidence="2">21-0</strain>
        <strain evidence="3 5">Ug99</strain>
    </source>
</reference>
<keyword evidence="1" id="KW-0732">Signal</keyword>
<organism evidence="2 4">
    <name type="scientific">Puccinia graminis f. sp. tritici</name>
    <dbReference type="NCBI Taxonomy" id="56615"/>
    <lineage>
        <taxon>Eukaryota</taxon>
        <taxon>Fungi</taxon>
        <taxon>Dikarya</taxon>
        <taxon>Basidiomycota</taxon>
        <taxon>Pucciniomycotina</taxon>
        <taxon>Pucciniomycetes</taxon>
        <taxon>Pucciniales</taxon>
        <taxon>Pucciniaceae</taxon>
        <taxon>Puccinia</taxon>
    </lineage>
</organism>
<name>A0A5B0M7C6_PUCGR</name>
<dbReference type="AlphaFoldDB" id="A0A5B0M7C6"/>
<gene>
    <name evidence="2" type="ORF">PGT21_028743</name>
    <name evidence="3" type="ORF">PGTUg99_022023</name>
</gene>
<evidence type="ECO:0000313" key="2">
    <source>
        <dbReference type="EMBL" id="KAA1072139.1"/>
    </source>
</evidence>
<dbReference type="EMBL" id="VDEP01000040">
    <property type="protein sequence ID" value="KAA1135249.1"/>
    <property type="molecule type" value="Genomic_DNA"/>
</dbReference>
<evidence type="ECO:0000313" key="4">
    <source>
        <dbReference type="Proteomes" id="UP000324748"/>
    </source>
</evidence>
<feature type="chain" id="PRO_5036137190" description="Hydrophobin" evidence="1">
    <location>
        <begin position="20"/>
        <end position="122"/>
    </location>
</feature>
<evidence type="ECO:0000256" key="1">
    <source>
        <dbReference type="SAM" id="SignalP"/>
    </source>
</evidence>
<accession>A0A5B0M7C6</accession>
<keyword evidence="4" id="KW-1185">Reference proteome</keyword>
<dbReference type="Proteomes" id="UP000324748">
    <property type="component" value="Unassembled WGS sequence"/>
</dbReference>
<proteinExistence type="predicted"/>
<feature type="signal peptide" evidence="1">
    <location>
        <begin position="1"/>
        <end position="19"/>
    </location>
</feature>
<sequence>MLIYHPVILILLAATSGDAVGTAGSPKKPDSNCSTKNTKDKSFDLVCFDKSTLVVLVAAAVAPKIDEKSKTITCPNSPAILSACCNSASLVAYEYFSPRLGGTVSSDSIPKACPGVHAGHQS</sequence>
<dbReference type="Proteomes" id="UP000325313">
    <property type="component" value="Unassembled WGS sequence"/>
</dbReference>